<name>A0A7J7TTT3_MYOMY</name>
<keyword evidence="3" id="KW-1185">Reference proteome</keyword>
<sequence length="224" mass="24138">MRGPCEQHSLSEPRCGFEKRVGSSPAVGGREWAAHLRRTCPPPAPWRRGWRALSQLWSPQAPPCLLLTLPLLWEILSRSPLNRKGCQSGGLHPLTSLDRDVLRGPWQLSDNGWDQAPAAGTETSSEASLWHPGKASASSPTAPGTGPTACPSRPSCSRQDQPGHRLAFERMLEGCSPSRVPSLASCHLRVGVGRGQMRSCSEFERGVPVSGLRDRPASGWGPSS</sequence>
<evidence type="ECO:0000313" key="3">
    <source>
        <dbReference type="Proteomes" id="UP000527355"/>
    </source>
</evidence>
<dbReference type="AlphaFoldDB" id="A0A7J7TTT3"/>
<comment type="caution">
    <text evidence="2">The sequence shown here is derived from an EMBL/GenBank/DDBJ whole genome shotgun (WGS) entry which is preliminary data.</text>
</comment>
<dbReference type="EMBL" id="JABWUV010000015">
    <property type="protein sequence ID" value="KAF6304014.1"/>
    <property type="molecule type" value="Genomic_DNA"/>
</dbReference>
<dbReference type="Proteomes" id="UP000527355">
    <property type="component" value="Unassembled WGS sequence"/>
</dbReference>
<gene>
    <name evidence="2" type="ORF">mMyoMyo1_008993</name>
</gene>
<evidence type="ECO:0000256" key="1">
    <source>
        <dbReference type="SAM" id="MobiDB-lite"/>
    </source>
</evidence>
<accession>A0A7J7TTT3</accession>
<protein>
    <submittedName>
        <fullName evidence="2">Uncharacterized protein</fullName>
    </submittedName>
</protein>
<evidence type="ECO:0000313" key="2">
    <source>
        <dbReference type="EMBL" id="KAF6304014.1"/>
    </source>
</evidence>
<feature type="region of interest" description="Disordered" evidence="1">
    <location>
        <begin position="199"/>
        <end position="224"/>
    </location>
</feature>
<reference evidence="2 3" key="1">
    <citation type="journal article" date="2020" name="Nature">
        <title>Six reference-quality genomes reveal evolution of bat adaptations.</title>
        <authorList>
            <person name="Jebb D."/>
            <person name="Huang Z."/>
            <person name="Pippel M."/>
            <person name="Hughes G.M."/>
            <person name="Lavrichenko K."/>
            <person name="Devanna P."/>
            <person name="Winkler S."/>
            <person name="Jermiin L.S."/>
            <person name="Skirmuntt E.C."/>
            <person name="Katzourakis A."/>
            <person name="Burkitt-Gray L."/>
            <person name="Ray D.A."/>
            <person name="Sullivan K.A.M."/>
            <person name="Roscito J.G."/>
            <person name="Kirilenko B.M."/>
            <person name="Davalos L.M."/>
            <person name="Corthals A.P."/>
            <person name="Power M.L."/>
            <person name="Jones G."/>
            <person name="Ransome R.D."/>
            <person name="Dechmann D.K.N."/>
            <person name="Locatelli A.G."/>
            <person name="Puechmaille S.J."/>
            <person name="Fedrigo O."/>
            <person name="Jarvis E.D."/>
            <person name="Hiller M."/>
            <person name="Vernes S.C."/>
            <person name="Myers E.W."/>
            <person name="Teeling E.C."/>
        </authorList>
    </citation>
    <scope>NUCLEOTIDE SEQUENCE [LARGE SCALE GENOMIC DNA]</scope>
    <source>
        <strain evidence="2">MMyoMyo1</strain>
        <tissue evidence="2">Flight muscle</tissue>
    </source>
</reference>
<feature type="region of interest" description="Disordered" evidence="1">
    <location>
        <begin position="108"/>
        <end position="161"/>
    </location>
</feature>
<organism evidence="2 3">
    <name type="scientific">Myotis myotis</name>
    <name type="common">Greater mouse-eared bat</name>
    <name type="synonym">Vespertilio myotis</name>
    <dbReference type="NCBI Taxonomy" id="51298"/>
    <lineage>
        <taxon>Eukaryota</taxon>
        <taxon>Metazoa</taxon>
        <taxon>Chordata</taxon>
        <taxon>Craniata</taxon>
        <taxon>Vertebrata</taxon>
        <taxon>Euteleostomi</taxon>
        <taxon>Mammalia</taxon>
        <taxon>Eutheria</taxon>
        <taxon>Laurasiatheria</taxon>
        <taxon>Chiroptera</taxon>
        <taxon>Yangochiroptera</taxon>
        <taxon>Vespertilionidae</taxon>
        <taxon>Myotis</taxon>
    </lineage>
</organism>
<proteinExistence type="predicted"/>
<feature type="compositionally biased region" description="Low complexity" evidence="1">
    <location>
        <begin position="132"/>
        <end position="149"/>
    </location>
</feature>